<dbReference type="Gene3D" id="2.30.30.30">
    <property type="match status" value="1"/>
</dbReference>
<evidence type="ECO:0000259" key="4">
    <source>
        <dbReference type="SMART" id="SM00739"/>
    </source>
</evidence>
<dbReference type="Pfam" id="PF17136">
    <property type="entry name" value="ribosomal_L24"/>
    <property type="match status" value="1"/>
</dbReference>
<dbReference type="PANTHER" id="PTHR12903">
    <property type="entry name" value="MITOCHONDRIAL RIBOSOMAL PROTEIN L24"/>
    <property type="match status" value="1"/>
</dbReference>
<dbReference type="InterPro" id="IPR057264">
    <property type="entry name" value="Ribosomal_uL24_C"/>
</dbReference>
<keyword evidence="3" id="KW-0687">Ribonucleoprotein</keyword>
<keyword evidence="2" id="KW-0689">Ribosomal protein</keyword>
<dbReference type="InterPro" id="IPR014722">
    <property type="entry name" value="Rib_uL2_dom2"/>
</dbReference>
<accession>A0A0F9SR04</accession>
<comment type="caution">
    <text evidence="5">The sequence shown here is derived from an EMBL/GenBank/DDBJ whole genome shotgun (WGS) entry which is preliminary data.</text>
</comment>
<evidence type="ECO:0000313" key="5">
    <source>
        <dbReference type="EMBL" id="KKN64952.1"/>
    </source>
</evidence>
<proteinExistence type="inferred from homology"/>
<dbReference type="InterPro" id="IPR005825">
    <property type="entry name" value="Ribosomal_uL24_CS"/>
</dbReference>
<organism evidence="5">
    <name type="scientific">marine sediment metagenome</name>
    <dbReference type="NCBI Taxonomy" id="412755"/>
    <lineage>
        <taxon>unclassified sequences</taxon>
        <taxon>metagenomes</taxon>
        <taxon>ecological metagenomes</taxon>
    </lineage>
</organism>
<dbReference type="InterPro" id="IPR003256">
    <property type="entry name" value="Ribosomal_uL24"/>
</dbReference>
<dbReference type="Pfam" id="PF00467">
    <property type="entry name" value="KOW"/>
    <property type="match status" value="1"/>
</dbReference>
<dbReference type="EMBL" id="LAZR01000539">
    <property type="protein sequence ID" value="KKN64952.1"/>
    <property type="molecule type" value="Genomic_DNA"/>
</dbReference>
<dbReference type="PROSITE" id="PS01108">
    <property type="entry name" value="RIBOSOMAL_L24"/>
    <property type="match status" value="1"/>
</dbReference>
<protein>
    <recommendedName>
        <fullName evidence="4">KOW domain-containing protein</fullName>
    </recommendedName>
</protein>
<dbReference type="NCBIfam" id="TIGR01079">
    <property type="entry name" value="rplX_bact"/>
    <property type="match status" value="1"/>
</dbReference>
<dbReference type="SUPFAM" id="SSF50104">
    <property type="entry name" value="Translation proteins SH3-like domain"/>
    <property type="match status" value="1"/>
</dbReference>
<feature type="domain" description="KOW" evidence="4">
    <location>
        <begin position="4"/>
        <end position="31"/>
    </location>
</feature>
<dbReference type="InterPro" id="IPR005824">
    <property type="entry name" value="KOW"/>
</dbReference>
<evidence type="ECO:0000256" key="2">
    <source>
        <dbReference type="ARBA" id="ARBA00022980"/>
    </source>
</evidence>
<dbReference type="InterPro" id="IPR008991">
    <property type="entry name" value="Translation_prot_SH3-like_sf"/>
</dbReference>
<dbReference type="GO" id="GO:0003735">
    <property type="term" value="F:structural constituent of ribosome"/>
    <property type="evidence" value="ECO:0007669"/>
    <property type="project" value="InterPro"/>
</dbReference>
<dbReference type="GO" id="GO:0003723">
    <property type="term" value="F:RNA binding"/>
    <property type="evidence" value="ECO:0007669"/>
    <property type="project" value="InterPro"/>
</dbReference>
<dbReference type="SMART" id="SM00739">
    <property type="entry name" value="KOW"/>
    <property type="match status" value="1"/>
</dbReference>
<dbReference type="GO" id="GO:0006412">
    <property type="term" value="P:translation"/>
    <property type="evidence" value="ECO:0007669"/>
    <property type="project" value="InterPro"/>
</dbReference>
<dbReference type="CDD" id="cd06089">
    <property type="entry name" value="KOW_RPL26"/>
    <property type="match status" value="1"/>
</dbReference>
<evidence type="ECO:0000256" key="3">
    <source>
        <dbReference type="ARBA" id="ARBA00023274"/>
    </source>
</evidence>
<dbReference type="GO" id="GO:0005840">
    <property type="term" value="C:ribosome"/>
    <property type="evidence" value="ECO:0007669"/>
    <property type="project" value="UniProtKB-KW"/>
</dbReference>
<dbReference type="AlphaFoldDB" id="A0A0F9SR04"/>
<sequence length="111" mass="12140">MALHVKQGDVVVIIAGDDKGKTGEILRVFPVRGKVLVQGINRVYKHLRPSGKHPQGGRIQKEMPINISNVLPADPKTNQPTRVGFRINEDGSKERIARASGESLGLVRKAK</sequence>
<gene>
    <name evidence="5" type="ORF">LCGC14_0486490</name>
</gene>
<comment type="similarity">
    <text evidence="1">Belongs to the universal ribosomal protein uL24 family.</text>
</comment>
<dbReference type="InterPro" id="IPR041988">
    <property type="entry name" value="Ribosomal_uL24_KOW"/>
</dbReference>
<reference evidence="5" key="1">
    <citation type="journal article" date="2015" name="Nature">
        <title>Complex archaea that bridge the gap between prokaryotes and eukaryotes.</title>
        <authorList>
            <person name="Spang A."/>
            <person name="Saw J.H."/>
            <person name="Jorgensen S.L."/>
            <person name="Zaremba-Niedzwiedzka K."/>
            <person name="Martijn J."/>
            <person name="Lind A.E."/>
            <person name="van Eijk R."/>
            <person name="Schleper C."/>
            <person name="Guy L."/>
            <person name="Ettema T.J."/>
        </authorList>
    </citation>
    <scope>NUCLEOTIDE SEQUENCE</scope>
</reference>
<dbReference type="HAMAP" id="MF_01326_B">
    <property type="entry name" value="Ribosomal_uL24_B"/>
    <property type="match status" value="1"/>
</dbReference>
<dbReference type="GO" id="GO:1990904">
    <property type="term" value="C:ribonucleoprotein complex"/>
    <property type="evidence" value="ECO:0007669"/>
    <property type="project" value="UniProtKB-KW"/>
</dbReference>
<name>A0A0F9SR04_9ZZZZ</name>
<evidence type="ECO:0000256" key="1">
    <source>
        <dbReference type="ARBA" id="ARBA00010618"/>
    </source>
</evidence>